<feature type="domain" description="Cytochrome oxidase subunit II copper A binding" evidence="18">
    <location>
        <begin position="116"/>
        <end position="254"/>
    </location>
</feature>
<dbReference type="InterPro" id="IPR014222">
    <property type="entry name" value="Cyt_c_oxidase_su2"/>
</dbReference>
<dbReference type="PANTHER" id="PTHR22888:SF9">
    <property type="entry name" value="CYTOCHROME C OXIDASE SUBUNIT 2"/>
    <property type="match status" value="1"/>
</dbReference>
<dbReference type="SUPFAM" id="SSF81464">
    <property type="entry name" value="Cytochrome c oxidase subunit II-like, transmembrane region"/>
    <property type="match status" value="1"/>
</dbReference>
<keyword evidence="13 15" id="KW-0472">Membrane</keyword>
<dbReference type="InterPro" id="IPR008972">
    <property type="entry name" value="Cupredoxin"/>
</dbReference>
<proteinExistence type="inferred from homology"/>
<keyword evidence="9 15" id="KW-0249">Electron transport</keyword>
<evidence type="ECO:0000256" key="13">
    <source>
        <dbReference type="ARBA" id="ARBA00023136"/>
    </source>
</evidence>
<dbReference type="PRINTS" id="PR01166">
    <property type="entry name" value="CYCOXIDASEII"/>
</dbReference>
<evidence type="ECO:0000256" key="8">
    <source>
        <dbReference type="ARBA" id="ARBA00022967"/>
    </source>
</evidence>
<evidence type="ECO:0000256" key="6">
    <source>
        <dbReference type="ARBA" id="ARBA00022692"/>
    </source>
</evidence>
<keyword evidence="11 15" id="KW-0186">Copper</keyword>
<dbReference type="InterPro" id="IPR034210">
    <property type="entry name" value="CcO_II_C"/>
</dbReference>
<protein>
    <recommendedName>
        <fullName evidence="3 15">Cytochrome c oxidase subunit 2</fullName>
    </recommendedName>
</protein>
<keyword evidence="15" id="KW-0999">Mitochondrion inner membrane</keyword>
<dbReference type="AlphaFoldDB" id="A0A7G7XQC0"/>
<dbReference type="PROSITE" id="PS50999">
    <property type="entry name" value="COX2_TM"/>
    <property type="match status" value="1"/>
</dbReference>
<dbReference type="Gene3D" id="2.60.40.420">
    <property type="entry name" value="Cupredoxins - blue copper proteins"/>
    <property type="match status" value="1"/>
</dbReference>
<evidence type="ECO:0000256" key="15">
    <source>
        <dbReference type="RuleBase" id="RU000457"/>
    </source>
</evidence>
<dbReference type="FunFam" id="1.10.287.90:FF:000004">
    <property type="entry name" value="Cytochrome c oxidase subunit 2"/>
    <property type="match status" value="1"/>
</dbReference>
<evidence type="ECO:0000256" key="10">
    <source>
        <dbReference type="ARBA" id="ARBA00022989"/>
    </source>
</evidence>
<name>A0A7G7XQC0_9BASI</name>
<dbReference type="GO" id="GO:0005743">
    <property type="term" value="C:mitochondrial inner membrane"/>
    <property type="evidence" value="ECO:0007669"/>
    <property type="project" value="UniProtKB-SubCell"/>
</dbReference>
<evidence type="ECO:0000256" key="5">
    <source>
        <dbReference type="ARBA" id="ARBA00022660"/>
    </source>
</evidence>
<comment type="similarity">
    <text evidence="2 15">Belongs to the cytochrome c oxidase subunit 2 family.</text>
</comment>
<comment type="catalytic activity">
    <reaction evidence="14">
        <text>4 Fe(II)-[cytochrome c] + O2 + 8 H(+)(in) = 4 Fe(III)-[cytochrome c] + 2 H2O + 4 H(+)(out)</text>
        <dbReference type="Rhea" id="RHEA:11436"/>
        <dbReference type="Rhea" id="RHEA-COMP:10350"/>
        <dbReference type="Rhea" id="RHEA-COMP:14399"/>
        <dbReference type="ChEBI" id="CHEBI:15377"/>
        <dbReference type="ChEBI" id="CHEBI:15378"/>
        <dbReference type="ChEBI" id="CHEBI:15379"/>
        <dbReference type="ChEBI" id="CHEBI:29033"/>
        <dbReference type="ChEBI" id="CHEBI:29034"/>
        <dbReference type="EC" id="7.1.1.9"/>
    </reaction>
    <physiologicalReaction direction="left-to-right" evidence="14">
        <dbReference type="Rhea" id="RHEA:11437"/>
    </physiologicalReaction>
</comment>
<feature type="signal peptide" evidence="17">
    <location>
        <begin position="1"/>
        <end position="17"/>
    </location>
</feature>
<keyword evidence="6 15" id="KW-0812">Transmembrane</keyword>
<keyword evidence="8" id="KW-1278">Translocase</keyword>
<keyword evidence="7 15" id="KW-0479">Metal-binding</keyword>
<dbReference type="GO" id="GO:0045277">
    <property type="term" value="C:respiratory chain complex IV"/>
    <property type="evidence" value="ECO:0007669"/>
    <property type="project" value="UniProtKB-ARBA"/>
</dbReference>
<dbReference type="Pfam" id="PF02790">
    <property type="entry name" value="COX2_TM"/>
    <property type="match status" value="1"/>
</dbReference>
<keyword evidence="5 15" id="KW-0679">Respiratory chain</keyword>
<evidence type="ECO:0000259" key="18">
    <source>
        <dbReference type="PROSITE" id="PS50857"/>
    </source>
</evidence>
<keyword evidence="4 15" id="KW-0813">Transport</keyword>
<feature type="domain" description="Cytochrome oxidase subunit II transmembrane region profile" evidence="19">
    <location>
        <begin position="19"/>
        <end position="115"/>
    </location>
</feature>
<evidence type="ECO:0000259" key="19">
    <source>
        <dbReference type="PROSITE" id="PS50999"/>
    </source>
</evidence>
<dbReference type="CDD" id="cd13912">
    <property type="entry name" value="CcO_II_C"/>
    <property type="match status" value="1"/>
</dbReference>
<dbReference type="PROSITE" id="PS00078">
    <property type="entry name" value="COX2"/>
    <property type="match status" value="1"/>
</dbReference>
<evidence type="ECO:0000256" key="14">
    <source>
        <dbReference type="ARBA" id="ARBA00049512"/>
    </source>
</evidence>
<dbReference type="GO" id="GO:0016491">
    <property type="term" value="F:oxidoreductase activity"/>
    <property type="evidence" value="ECO:0007669"/>
    <property type="project" value="InterPro"/>
</dbReference>
<evidence type="ECO:0000256" key="7">
    <source>
        <dbReference type="ARBA" id="ARBA00022723"/>
    </source>
</evidence>
<reference evidence="20" key="1">
    <citation type="submission" date="2020-07" db="EMBL/GenBank/DDBJ databases">
        <authorList>
            <person name="Tan M."/>
        </authorList>
    </citation>
    <scope>NUCLEOTIDE SEQUENCE</scope>
</reference>
<evidence type="ECO:0000256" key="12">
    <source>
        <dbReference type="ARBA" id="ARBA00023128"/>
    </source>
</evidence>
<evidence type="ECO:0000313" key="20">
    <source>
        <dbReference type="EMBL" id="QNH82611.1"/>
    </source>
</evidence>
<evidence type="ECO:0000256" key="17">
    <source>
        <dbReference type="SAM" id="SignalP"/>
    </source>
</evidence>
<feature type="transmembrane region" description="Helical" evidence="16">
    <location>
        <begin position="87"/>
        <end position="111"/>
    </location>
</feature>
<evidence type="ECO:0000256" key="1">
    <source>
        <dbReference type="ARBA" id="ARBA00004448"/>
    </source>
</evidence>
<dbReference type="Gene3D" id="1.10.287.90">
    <property type="match status" value="1"/>
</dbReference>
<evidence type="ECO:0000256" key="9">
    <source>
        <dbReference type="ARBA" id="ARBA00022982"/>
    </source>
</evidence>
<accession>A0A7G7XQC0</accession>
<dbReference type="SUPFAM" id="SSF49503">
    <property type="entry name" value="Cupredoxins"/>
    <property type="match status" value="1"/>
</dbReference>
<dbReference type="InterPro" id="IPR036257">
    <property type="entry name" value="Cyt_c_oxidase_su2_TM_sf"/>
</dbReference>
<dbReference type="GO" id="GO:0005507">
    <property type="term" value="F:copper ion binding"/>
    <property type="evidence" value="ECO:0007669"/>
    <property type="project" value="InterPro"/>
</dbReference>
<sequence>MTLLSMLVPSIFTPVLCDAAEPWQLAFQDNATPNAEGILELHDTILFYIIVVLTLVVWMLASTVLNFGTSKSQIAHKYSNHGTLIELIWTITPAFVLVAIAFPSFKLLYLMDEVISPSMTIKVAGHQSYWSYEYSDYITEDGESVEFDSYMVPETDLEVGQLRVLDVDNRVVVPVDTHIRFIVTGQDVIHSFAVPSLGIKVDAIPGRLNQSSVLIQRDGVYYGQCSEICGVYHGFMPCVIEAVPMEKYITWLDSQL</sequence>
<evidence type="ECO:0000256" key="3">
    <source>
        <dbReference type="ARBA" id="ARBA00015946"/>
    </source>
</evidence>
<feature type="transmembrane region" description="Helical" evidence="16">
    <location>
        <begin position="45"/>
        <end position="67"/>
    </location>
</feature>
<evidence type="ECO:0000256" key="16">
    <source>
        <dbReference type="SAM" id="Phobius"/>
    </source>
</evidence>
<keyword evidence="17" id="KW-0732">Signal</keyword>
<evidence type="ECO:0000256" key="2">
    <source>
        <dbReference type="ARBA" id="ARBA00007866"/>
    </source>
</evidence>
<dbReference type="InterPro" id="IPR001505">
    <property type="entry name" value="Copper_CuA"/>
</dbReference>
<feature type="chain" id="PRO_5028916922" description="Cytochrome c oxidase subunit 2" evidence="17">
    <location>
        <begin position="18"/>
        <end position="256"/>
    </location>
</feature>
<dbReference type="GO" id="GO:0006123">
    <property type="term" value="P:mitochondrial electron transport, cytochrome c to oxygen"/>
    <property type="evidence" value="ECO:0007669"/>
    <property type="project" value="UniProtKB-ARBA"/>
</dbReference>
<dbReference type="FunFam" id="2.60.40.420:FF:000001">
    <property type="entry name" value="Cytochrome c oxidase subunit 2"/>
    <property type="match status" value="1"/>
</dbReference>
<dbReference type="InterPro" id="IPR002429">
    <property type="entry name" value="CcO_II-like_C"/>
</dbReference>
<dbReference type="Pfam" id="PF00116">
    <property type="entry name" value="COX2"/>
    <property type="match status" value="1"/>
</dbReference>
<keyword evidence="10 16" id="KW-1133">Transmembrane helix</keyword>
<dbReference type="NCBIfam" id="TIGR02866">
    <property type="entry name" value="CoxB"/>
    <property type="match status" value="1"/>
</dbReference>
<keyword evidence="12 15" id="KW-0496">Mitochondrion</keyword>
<dbReference type="EMBL" id="MT755636">
    <property type="protein sequence ID" value="QNH82611.1"/>
    <property type="molecule type" value="Genomic_DNA"/>
</dbReference>
<dbReference type="InterPro" id="IPR011759">
    <property type="entry name" value="Cyt_c_oxidase_su2_TM_dom"/>
</dbReference>
<dbReference type="InterPro" id="IPR045187">
    <property type="entry name" value="CcO_II"/>
</dbReference>
<comment type="cofactor">
    <cofactor evidence="15">
        <name>Cu cation</name>
        <dbReference type="ChEBI" id="CHEBI:23378"/>
    </cofactor>
    <text evidence="15">Binds a copper A center.</text>
</comment>
<organism evidence="20">
    <name type="scientific">Sterigmatomyces sp</name>
    <dbReference type="NCBI Taxonomy" id="1972484"/>
    <lineage>
        <taxon>Eukaryota</taxon>
        <taxon>Fungi</taxon>
        <taxon>Dikarya</taxon>
        <taxon>Basidiomycota</taxon>
        <taxon>Pucciniomycotina</taxon>
        <taxon>Agaricostilbomycetes</taxon>
        <taxon>Agaricostilbales</taxon>
        <taxon>Agaricostilbaceae</taxon>
        <taxon>Sterigmatomyces</taxon>
    </lineage>
</organism>
<evidence type="ECO:0000256" key="4">
    <source>
        <dbReference type="ARBA" id="ARBA00022448"/>
    </source>
</evidence>
<comment type="subcellular location">
    <subcellularLocation>
        <location evidence="1 15">Mitochondrion inner membrane</location>
        <topology evidence="1 15">Multi-pass membrane protein</topology>
    </subcellularLocation>
</comment>
<evidence type="ECO:0000256" key="11">
    <source>
        <dbReference type="ARBA" id="ARBA00023008"/>
    </source>
</evidence>
<dbReference type="GO" id="GO:0004129">
    <property type="term" value="F:cytochrome-c oxidase activity"/>
    <property type="evidence" value="ECO:0007669"/>
    <property type="project" value="UniProtKB-EC"/>
</dbReference>
<dbReference type="PANTHER" id="PTHR22888">
    <property type="entry name" value="CYTOCHROME C OXIDASE, SUBUNIT II"/>
    <property type="match status" value="1"/>
</dbReference>
<geneLocation type="mitochondrion" evidence="20"/>
<comment type="function">
    <text evidence="15">Component of the cytochrome c oxidase, the last enzyme in the mitochondrial electron transport chain which drives oxidative phosphorylation. The respiratory chain contains 3 multisubunit complexes succinate dehydrogenase (complex II, CII), ubiquinol-cytochrome c oxidoreductase (cytochrome b-c1 complex, complex III, CIII) and cytochrome c oxidase (complex IV, CIV), that cooperate to transfer electrons derived from NADH and succinate to molecular oxygen, creating an electrochemical gradient over the inner membrane that drives transmembrane transport and the ATP synthase. Cytochrome c oxidase is the component of the respiratory chain that catalyzes the reduction of oxygen to water. Electrons originating from reduced cytochrome c in the intermembrane space (IMS) are transferred via the dinuclear copper A center (CU(A)) of subunit 2 and heme A of subunit 1 to the active site in subunit 1, a binuclear center (BNC) formed by heme A3 and copper B (CU(B)). The BNC reduces molecular oxygen to 2 water molecules using 4 electrons from cytochrome c in the IMS and 4 protons from the mitochondrial matrix.</text>
</comment>
<gene>
    <name evidence="20" type="primary">cox2</name>
</gene>
<dbReference type="PROSITE" id="PS50857">
    <property type="entry name" value="COX2_CUA"/>
    <property type="match status" value="1"/>
</dbReference>